<feature type="domain" description="Guanylate cyclase" evidence="2">
    <location>
        <begin position="459"/>
        <end position="585"/>
    </location>
</feature>
<feature type="transmembrane region" description="Helical" evidence="1">
    <location>
        <begin position="304"/>
        <end position="323"/>
    </location>
</feature>
<keyword evidence="1" id="KW-1133">Transmembrane helix</keyword>
<dbReference type="RefSeq" id="WP_100706446.1">
    <property type="nucleotide sequence ID" value="NZ_NPDL01000001.1"/>
</dbReference>
<dbReference type="GO" id="GO:0006171">
    <property type="term" value="P:cAMP biosynthetic process"/>
    <property type="evidence" value="ECO:0007669"/>
    <property type="project" value="TreeGrafter"/>
</dbReference>
<evidence type="ECO:0000256" key="1">
    <source>
        <dbReference type="SAM" id="Phobius"/>
    </source>
</evidence>
<dbReference type="PROSITE" id="PS51257">
    <property type="entry name" value="PROKAR_LIPOPROTEIN"/>
    <property type="match status" value="1"/>
</dbReference>
<dbReference type="InterPro" id="IPR050697">
    <property type="entry name" value="Adenylyl/Guanylyl_Cyclase_3/4"/>
</dbReference>
<dbReference type="Gene3D" id="2.60.120.260">
    <property type="entry name" value="Galactose-binding domain-like"/>
    <property type="match status" value="1"/>
</dbReference>
<dbReference type="Proteomes" id="UP000232196">
    <property type="component" value="Unassembled WGS sequence"/>
</dbReference>
<dbReference type="SUPFAM" id="SSF49785">
    <property type="entry name" value="Galactose-binding domain-like"/>
    <property type="match status" value="1"/>
</dbReference>
<sequence length="635" mass="72237">MKSLKVIPFFLFLVLILFSCRNKTSPKISPLAENGVLDLRDWNFAEDGIVKLDGEWKFQWMKLAVSRPDLGPKDAQTHVVNIPGNWNQIPKLEGMNPLMAFGYGTYTLKIIPGQNQRRLMMHFQGAGTAASIYLDGKKIMGNGVVGPDENSSRPQYLPLYVSIGQPNKEILLQVEISNFDHYKGGLWESLRMGTEADLLNFRDNSSFSEMFLFGSIIIMALYHFGLYSLRRRDMTGLFFGAFCASICLRIFVTGERFLIQKFPHLPWEFFNKLEYISFYLAVPFFIYYLDALYPHSFSTKLKKFFIGFNIIVSAIVVLAPASIYTHTLIPFQVCLIFAIFWIFFVLVRLVRNGAEGSLMAIAGMIALTAAAINDSLYSQAVVNTGYYLPLGLFVFIFVQSYLLSFRFSQAFLYIERLSDNLLEVNKAYSRFVPLAFLKFLNKSDITEIGLGDQVQREMTILFSDIRSFTQLSEKMTPKDNFDFLNSYMRKMGPIIRKHGGFVDKYLGDGIMALFPNLPDQALDAAMEMLRELESLNQSRADRHYEPIQIGIGLHTGTLMLGTIGEEERMDGTVISDAVNLASRIEGLTKEFHANLLLSESTYRKLKNRRKYSFKKLGKVKVKGKSKSSEVYEVLG</sequence>
<reference evidence="3 4" key="1">
    <citation type="submission" date="2017-07" db="EMBL/GenBank/DDBJ databases">
        <title>Leptospira spp. isolated from tropical soils.</title>
        <authorList>
            <person name="Thibeaux R."/>
            <person name="Iraola G."/>
            <person name="Ferres I."/>
            <person name="Bierque E."/>
            <person name="Girault D."/>
            <person name="Soupe-Gilbert M.-E."/>
            <person name="Picardeau M."/>
            <person name="Goarant C."/>
        </authorList>
    </citation>
    <scope>NUCLEOTIDE SEQUENCE [LARGE SCALE GENOMIC DNA]</scope>
    <source>
        <strain evidence="3 4">MCA1-C-A1</strain>
    </source>
</reference>
<gene>
    <name evidence="3" type="ORF">CH357_09210</name>
</gene>
<dbReference type="PANTHER" id="PTHR43081:SF1">
    <property type="entry name" value="ADENYLATE CYCLASE, TERMINAL-DIFFERENTIATION SPECIFIC"/>
    <property type="match status" value="1"/>
</dbReference>
<feature type="transmembrane region" description="Helical" evidence="1">
    <location>
        <begin position="329"/>
        <end position="349"/>
    </location>
</feature>
<dbReference type="CDD" id="cd07302">
    <property type="entry name" value="CHD"/>
    <property type="match status" value="1"/>
</dbReference>
<accession>A0A2M9XDM6</accession>
<keyword evidence="1" id="KW-0472">Membrane</keyword>
<feature type="transmembrane region" description="Helical" evidence="1">
    <location>
        <begin position="385"/>
        <end position="403"/>
    </location>
</feature>
<dbReference type="Pfam" id="PF00211">
    <property type="entry name" value="Guanylate_cyc"/>
    <property type="match status" value="1"/>
</dbReference>
<dbReference type="InterPro" id="IPR029787">
    <property type="entry name" value="Nucleotide_cyclase"/>
</dbReference>
<dbReference type="PANTHER" id="PTHR43081">
    <property type="entry name" value="ADENYLATE CYCLASE, TERMINAL-DIFFERENTIATION SPECIFIC-RELATED"/>
    <property type="match status" value="1"/>
</dbReference>
<keyword evidence="4" id="KW-1185">Reference proteome</keyword>
<dbReference type="Pfam" id="PF07695">
    <property type="entry name" value="7TMR-DISM_7TM"/>
    <property type="match status" value="1"/>
</dbReference>
<dbReference type="GO" id="GO:0035556">
    <property type="term" value="P:intracellular signal transduction"/>
    <property type="evidence" value="ECO:0007669"/>
    <property type="project" value="InterPro"/>
</dbReference>
<dbReference type="Gene3D" id="3.30.70.1230">
    <property type="entry name" value="Nucleotide cyclase"/>
    <property type="match status" value="1"/>
</dbReference>
<keyword evidence="1" id="KW-0812">Transmembrane</keyword>
<dbReference type="InterPro" id="IPR001054">
    <property type="entry name" value="A/G_cyclase"/>
</dbReference>
<protein>
    <submittedName>
        <fullName evidence="3">Adenylate cyclase</fullName>
    </submittedName>
</protein>
<name>A0A2M9XDM6_9LEPT</name>
<feature type="transmembrane region" description="Helical" evidence="1">
    <location>
        <begin position="273"/>
        <end position="292"/>
    </location>
</feature>
<feature type="transmembrane region" description="Helical" evidence="1">
    <location>
        <begin position="236"/>
        <end position="253"/>
    </location>
</feature>
<dbReference type="OrthoDB" id="338211at2"/>
<dbReference type="GO" id="GO:0004016">
    <property type="term" value="F:adenylate cyclase activity"/>
    <property type="evidence" value="ECO:0007669"/>
    <property type="project" value="UniProtKB-ARBA"/>
</dbReference>
<organism evidence="3 4">
    <name type="scientific">Leptospira hartskeerlii</name>
    <dbReference type="NCBI Taxonomy" id="2023177"/>
    <lineage>
        <taxon>Bacteria</taxon>
        <taxon>Pseudomonadati</taxon>
        <taxon>Spirochaetota</taxon>
        <taxon>Spirochaetia</taxon>
        <taxon>Leptospirales</taxon>
        <taxon>Leptospiraceae</taxon>
        <taxon>Leptospira</taxon>
    </lineage>
</organism>
<feature type="transmembrane region" description="Helical" evidence="1">
    <location>
        <begin position="210"/>
        <end position="229"/>
    </location>
</feature>
<dbReference type="InterPro" id="IPR011623">
    <property type="entry name" value="7TMR_DISM_rcpt_extracell_dom1"/>
</dbReference>
<dbReference type="SMART" id="SM00044">
    <property type="entry name" value="CYCc"/>
    <property type="match status" value="1"/>
</dbReference>
<evidence type="ECO:0000259" key="2">
    <source>
        <dbReference type="PROSITE" id="PS50125"/>
    </source>
</evidence>
<dbReference type="InterPro" id="IPR008979">
    <property type="entry name" value="Galactose-bd-like_sf"/>
</dbReference>
<evidence type="ECO:0000313" key="4">
    <source>
        <dbReference type="Proteomes" id="UP000232196"/>
    </source>
</evidence>
<dbReference type="EMBL" id="NPDN01000004">
    <property type="protein sequence ID" value="PJZ25806.1"/>
    <property type="molecule type" value="Genomic_DNA"/>
</dbReference>
<proteinExistence type="predicted"/>
<dbReference type="SUPFAM" id="SSF55073">
    <property type="entry name" value="Nucleotide cyclase"/>
    <property type="match status" value="1"/>
</dbReference>
<comment type="caution">
    <text evidence="3">The sequence shown here is derived from an EMBL/GenBank/DDBJ whole genome shotgun (WGS) entry which is preliminary data.</text>
</comment>
<dbReference type="PROSITE" id="PS50125">
    <property type="entry name" value="GUANYLATE_CYCLASE_2"/>
    <property type="match status" value="1"/>
</dbReference>
<dbReference type="AlphaFoldDB" id="A0A2M9XDM6"/>
<evidence type="ECO:0000313" key="3">
    <source>
        <dbReference type="EMBL" id="PJZ25806.1"/>
    </source>
</evidence>